<evidence type="ECO:0000313" key="3">
    <source>
        <dbReference type="EnsemblMetazoa" id="G21863.5:cds"/>
    </source>
</evidence>
<keyword evidence="4" id="KW-1185">Reference proteome</keyword>
<evidence type="ECO:0000256" key="1">
    <source>
        <dbReference type="SAM" id="Phobius"/>
    </source>
</evidence>
<evidence type="ECO:0000313" key="4">
    <source>
        <dbReference type="Proteomes" id="UP000005408"/>
    </source>
</evidence>
<keyword evidence="1" id="KW-0812">Transmembrane</keyword>
<keyword evidence="1" id="KW-1133">Transmembrane helix</keyword>
<dbReference type="InterPro" id="IPR003172">
    <property type="entry name" value="ML_dom"/>
</dbReference>
<organism evidence="3 4">
    <name type="scientific">Magallana gigas</name>
    <name type="common">Pacific oyster</name>
    <name type="synonym">Crassostrea gigas</name>
    <dbReference type="NCBI Taxonomy" id="29159"/>
    <lineage>
        <taxon>Eukaryota</taxon>
        <taxon>Metazoa</taxon>
        <taxon>Spiralia</taxon>
        <taxon>Lophotrochozoa</taxon>
        <taxon>Mollusca</taxon>
        <taxon>Bivalvia</taxon>
        <taxon>Autobranchia</taxon>
        <taxon>Pteriomorphia</taxon>
        <taxon>Ostreida</taxon>
        <taxon>Ostreoidea</taxon>
        <taxon>Ostreidae</taxon>
        <taxon>Magallana</taxon>
    </lineage>
</organism>
<feature type="transmembrane region" description="Helical" evidence="1">
    <location>
        <begin position="7"/>
        <end position="26"/>
    </location>
</feature>
<accession>A0A8W8K6F6</accession>
<protein>
    <recommendedName>
        <fullName evidence="2">MD-2-related lipid-recognition domain-containing protein</fullName>
    </recommendedName>
</protein>
<evidence type="ECO:0000259" key="2">
    <source>
        <dbReference type="Pfam" id="PF02221"/>
    </source>
</evidence>
<keyword evidence="1" id="KW-0472">Membrane</keyword>
<dbReference type="Pfam" id="PF02221">
    <property type="entry name" value="E1_DerP2_DerF2"/>
    <property type="match status" value="1"/>
</dbReference>
<name>A0A8W8K6F6_MAGGI</name>
<sequence length="252" mass="29069">MNCRKTSILCLFFTCVFFVTIYVIYFNHGPPEKILSANSKTNEYLQRVLEGDGDEEVLKSARAWNSFIEAHHYVSIGDIYDSCEEDGRKWLGKTVLLPDKERGGVTSKTFLNVTFEETLADGEFFLSVSYGGKDLYENQWKFCEMEEEDEEDRWIFCPYKPGSYSWVISRKIPNYLPKGTYKATARLTNENEDVILWTTIAPDNCNTNTSEDKRYQWVLQIKQRCIDKGLSIWLPHPAADSGPTVHFYPGGQ</sequence>
<feature type="domain" description="MD-2-related lipid-recognition" evidence="2">
    <location>
        <begin position="137"/>
        <end position="195"/>
    </location>
</feature>
<reference evidence="3" key="1">
    <citation type="submission" date="2022-08" db="UniProtKB">
        <authorList>
            <consortium name="EnsemblMetazoa"/>
        </authorList>
    </citation>
    <scope>IDENTIFICATION</scope>
    <source>
        <strain evidence="3">05x7-T-G4-1.051#20</strain>
    </source>
</reference>
<dbReference type="Proteomes" id="UP000005408">
    <property type="component" value="Unassembled WGS sequence"/>
</dbReference>
<dbReference type="AlphaFoldDB" id="A0A8W8K6F6"/>
<dbReference type="EnsemblMetazoa" id="G21863.5">
    <property type="protein sequence ID" value="G21863.5:cds"/>
    <property type="gene ID" value="G21863"/>
</dbReference>
<proteinExistence type="predicted"/>